<organism evidence="2 3">
    <name type="scientific">Vibrio agarivorans</name>
    <dbReference type="NCBI Taxonomy" id="153622"/>
    <lineage>
        <taxon>Bacteria</taxon>
        <taxon>Pseudomonadati</taxon>
        <taxon>Pseudomonadota</taxon>
        <taxon>Gammaproteobacteria</taxon>
        <taxon>Vibrionales</taxon>
        <taxon>Vibrionaceae</taxon>
        <taxon>Vibrio</taxon>
    </lineage>
</organism>
<sequence>MSETSLVANGRSNSNKDNTYMEELSKLLKAKEQGEVEFKKAIQQHLQNIPLVPTTRITERSQDNNKSTGPWNSSEQQCLLDSLEVGINVAHVVDLVVKGTNRAPSAVLRKLEKIGYLSQGRTFKSKLGHVR</sequence>
<dbReference type="EMBL" id="JAUEOZ010000003">
    <property type="protein sequence ID" value="MDN2484016.1"/>
    <property type="molecule type" value="Genomic_DNA"/>
</dbReference>
<proteinExistence type="predicted"/>
<reference evidence="2" key="1">
    <citation type="submission" date="2024-05" db="EMBL/GenBank/DDBJ databases">
        <title>Genome Sequences of Four Agar- Degrading Marine Bacteria.</title>
        <authorList>
            <person name="Phillips E.K."/>
            <person name="Shaffer J.C."/>
            <person name="Henson M.W."/>
            <person name="Temperton B."/>
            <person name="Thrash C.J."/>
            <person name="Martin M.O."/>
        </authorList>
    </citation>
    <scope>NUCLEOTIDE SEQUENCE</scope>
    <source>
        <strain evidence="2">EKP203</strain>
    </source>
</reference>
<keyword evidence="3" id="KW-1185">Reference proteome</keyword>
<name>A0ABT7Y7I7_9VIBR</name>
<feature type="region of interest" description="Disordered" evidence="1">
    <location>
        <begin position="53"/>
        <end position="73"/>
    </location>
</feature>
<dbReference type="RefSeq" id="WP_289964218.1">
    <property type="nucleotide sequence ID" value="NZ_JAUEOZ010000003.1"/>
</dbReference>
<accession>A0ABT7Y7I7</accession>
<comment type="caution">
    <text evidence="2">The sequence shown here is derived from an EMBL/GenBank/DDBJ whole genome shotgun (WGS) entry which is preliminary data.</text>
</comment>
<evidence type="ECO:0000313" key="2">
    <source>
        <dbReference type="EMBL" id="MDN2484016.1"/>
    </source>
</evidence>
<gene>
    <name evidence="2" type="ORF">QWJ08_21910</name>
</gene>
<protein>
    <submittedName>
        <fullName evidence="2">Uncharacterized protein</fullName>
    </submittedName>
</protein>
<evidence type="ECO:0000256" key="1">
    <source>
        <dbReference type="SAM" id="MobiDB-lite"/>
    </source>
</evidence>
<evidence type="ECO:0000313" key="3">
    <source>
        <dbReference type="Proteomes" id="UP001169719"/>
    </source>
</evidence>
<feature type="compositionally biased region" description="Polar residues" evidence="1">
    <location>
        <begin position="64"/>
        <end position="73"/>
    </location>
</feature>
<dbReference type="Proteomes" id="UP001169719">
    <property type="component" value="Unassembled WGS sequence"/>
</dbReference>